<keyword evidence="2" id="KW-1185">Reference proteome</keyword>
<dbReference type="OrthoDB" id="1906626at2759"/>
<organism evidence="1 2">
    <name type="scientific">Musa troglodytarum</name>
    <name type="common">fe'i banana</name>
    <dbReference type="NCBI Taxonomy" id="320322"/>
    <lineage>
        <taxon>Eukaryota</taxon>
        <taxon>Viridiplantae</taxon>
        <taxon>Streptophyta</taxon>
        <taxon>Embryophyta</taxon>
        <taxon>Tracheophyta</taxon>
        <taxon>Spermatophyta</taxon>
        <taxon>Magnoliopsida</taxon>
        <taxon>Liliopsida</taxon>
        <taxon>Zingiberales</taxon>
        <taxon>Musaceae</taxon>
        <taxon>Musa</taxon>
    </lineage>
</organism>
<proteinExistence type="predicted"/>
<feature type="non-terminal residue" evidence="1">
    <location>
        <position position="109"/>
    </location>
</feature>
<accession>A0A9E7J9T0</accession>
<evidence type="ECO:0000313" key="2">
    <source>
        <dbReference type="Proteomes" id="UP001055439"/>
    </source>
</evidence>
<evidence type="ECO:0000313" key="1">
    <source>
        <dbReference type="EMBL" id="URD73214.1"/>
    </source>
</evidence>
<dbReference type="GO" id="GO:0016787">
    <property type="term" value="F:hydrolase activity"/>
    <property type="evidence" value="ECO:0007669"/>
    <property type="project" value="UniProtKB-KW"/>
</dbReference>
<dbReference type="Proteomes" id="UP001055439">
    <property type="component" value="Chromosome 1"/>
</dbReference>
<keyword evidence="1" id="KW-0378">Hydrolase</keyword>
<dbReference type="AlphaFoldDB" id="A0A9E7J9T0"/>
<gene>
    <name evidence="1" type="ORF">MUK42_37639</name>
</gene>
<reference evidence="1" key="1">
    <citation type="submission" date="2022-05" db="EMBL/GenBank/DDBJ databases">
        <title>The Musa troglodytarum L. genome provides insights into the mechanism of non-climacteric behaviour and enrichment of carotenoids.</title>
        <authorList>
            <person name="Wang J."/>
        </authorList>
    </citation>
    <scope>NUCLEOTIDE SEQUENCE</scope>
    <source>
        <tissue evidence="1">Leaf</tissue>
    </source>
</reference>
<name>A0A9E7J9T0_9LILI</name>
<sequence>MLMRSLNQGFQSSSSVSRQHGVPIWAKQRGPRMTEESHLGWFPCRPSGVCAKIGEIRVGGRVKDDTYQRTKVGSFRVDVSFDGSLIPCRQVDQLGMIGAIGSILGEQNM</sequence>
<dbReference type="EMBL" id="CP097502">
    <property type="protein sequence ID" value="URD73214.1"/>
    <property type="molecule type" value="Genomic_DNA"/>
</dbReference>
<protein>
    <submittedName>
        <fullName evidence="1">S-adenosyl-L-homocysteine hydrolase, NAD binding domain</fullName>
    </submittedName>
</protein>